<feature type="domain" description="Enoyl reductase (ER)" evidence="4">
    <location>
        <begin position="16"/>
        <end position="335"/>
    </location>
</feature>
<dbReference type="PANTHER" id="PTHR43401:SF2">
    <property type="entry name" value="L-THREONINE 3-DEHYDROGENASE"/>
    <property type="match status" value="1"/>
</dbReference>
<keyword evidence="6" id="KW-1185">Reference proteome</keyword>
<dbReference type="GO" id="GO:0046872">
    <property type="term" value="F:metal ion binding"/>
    <property type="evidence" value="ECO:0007669"/>
    <property type="project" value="UniProtKB-KW"/>
</dbReference>
<dbReference type="InterPro" id="IPR013154">
    <property type="entry name" value="ADH-like_N"/>
</dbReference>
<name>A0A261Y7X0_9FUNG</name>
<dbReference type="InterPro" id="IPR036291">
    <property type="entry name" value="NAD(P)-bd_dom_sf"/>
</dbReference>
<keyword evidence="2" id="KW-0862">Zinc</keyword>
<reference evidence="5 6" key="1">
    <citation type="journal article" date="2017" name="Mycologia">
        <title>Bifiguratus adelaidae, gen. et sp. nov., a new member of Mucoromycotina in endophytic and soil-dwelling habitats.</title>
        <authorList>
            <person name="Torres-Cruz T.J."/>
            <person name="Billingsley Tobias T.L."/>
            <person name="Almatruk M."/>
            <person name="Hesse C."/>
            <person name="Kuske C.R."/>
            <person name="Desiro A."/>
            <person name="Benucci G.M."/>
            <person name="Bonito G."/>
            <person name="Stajich J.E."/>
            <person name="Dunlap C."/>
            <person name="Arnold A.E."/>
            <person name="Porras-Alfaro A."/>
        </authorList>
    </citation>
    <scope>NUCLEOTIDE SEQUENCE [LARGE SCALE GENOMIC DNA]</scope>
    <source>
        <strain evidence="5 6">AZ0501</strain>
    </source>
</reference>
<dbReference type="OrthoDB" id="3941538at2759"/>
<evidence type="ECO:0000259" key="4">
    <source>
        <dbReference type="SMART" id="SM00829"/>
    </source>
</evidence>
<dbReference type="Pfam" id="PF08240">
    <property type="entry name" value="ADH_N"/>
    <property type="match status" value="1"/>
</dbReference>
<dbReference type="AlphaFoldDB" id="A0A261Y7X0"/>
<gene>
    <name evidence="5" type="ORF">BZG36_00325</name>
</gene>
<dbReference type="SUPFAM" id="SSF51735">
    <property type="entry name" value="NAD(P)-binding Rossmann-fold domains"/>
    <property type="match status" value="1"/>
</dbReference>
<dbReference type="EMBL" id="MVBO01000002">
    <property type="protein sequence ID" value="OZJ06699.1"/>
    <property type="molecule type" value="Genomic_DNA"/>
</dbReference>
<evidence type="ECO:0000256" key="3">
    <source>
        <dbReference type="ARBA" id="ARBA00023002"/>
    </source>
</evidence>
<dbReference type="InterPro" id="IPR011032">
    <property type="entry name" value="GroES-like_sf"/>
</dbReference>
<evidence type="ECO:0000313" key="6">
    <source>
        <dbReference type="Proteomes" id="UP000242875"/>
    </source>
</evidence>
<dbReference type="InterPro" id="IPR020843">
    <property type="entry name" value="ER"/>
</dbReference>
<dbReference type="Gene3D" id="3.40.50.720">
    <property type="entry name" value="NAD(P)-binding Rossmann-like Domain"/>
    <property type="match status" value="1"/>
</dbReference>
<accession>A0A261Y7X0</accession>
<sequence length="337" mass="36226">MPVPASTVAASWEQHGKIDLIKKEIPALKAGQVIIKVAASGLCGTDIHICNGETPMAHEKVTIGHEFSGYVEAVHPDTRTALQVGDLVAVDPNLPCHACTYCRNLKPHLCTDFGAIGVSMDGGMSQYVAVPHEAAYPVPKDVNPVTASLAEPLSCVVHAVDMGRIETGYTVGVIGGGPIGMMTLALASFSGATVDLIELKQARLSFASKKFGIRRAMTPSEAKGLEQCYDVVFECVGRTETMEQAVNLTKPGGTCIWVGVAKPDARCSISPFDVYRRELTIRSTYTNPKTMERAINLLADNKVDWGSLVSHTYKLEDFAEAWKTFRSGEGIKICVTP</sequence>
<dbReference type="InterPro" id="IPR050129">
    <property type="entry name" value="Zn_alcohol_dh"/>
</dbReference>
<dbReference type="Gene3D" id="3.90.180.10">
    <property type="entry name" value="Medium-chain alcohol dehydrogenases, catalytic domain"/>
    <property type="match status" value="1"/>
</dbReference>
<protein>
    <recommendedName>
        <fullName evidence="4">Enoyl reductase (ER) domain-containing protein</fullName>
    </recommendedName>
</protein>
<dbReference type="InterPro" id="IPR013149">
    <property type="entry name" value="ADH-like_C"/>
</dbReference>
<dbReference type="PANTHER" id="PTHR43401">
    <property type="entry name" value="L-THREONINE 3-DEHYDROGENASE"/>
    <property type="match status" value="1"/>
</dbReference>
<evidence type="ECO:0000256" key="2">
    <source>
        <dbReference type="ARBA" id="ARBA00022833"/>
    </source>
</evidence>
<keyword evidence="3" id="KW-0560">Oxidoreductase</keyword>
<keyword evidence="1" id="KW-0479">Metal-binding</keyword>
<dbReference type="Proteomes" id="UP000242875">
    <property type="component" value="Unassembled WGS sequence"/>
</dbReference>
<dbReference type="Pfam" id="PF00107">
    <property type="entry name" value="ADH_zinc_N"/>
    <property type="match status" value="1"/>
</dbReference>
<dbReference type="SMART" id="SM00829">
    <property type="entry name" value="PKS_ER"/>
    <property type="match status" value="1"/>
</dbReference>
<proteinExistence type="predicted"/>
<comment type="caution">
    <text evidence="5">The sequence shown here is derived from an EMBL/GenBank/DDBJ whole genome shotgun (WGS) entry which is preliminary data.</text>
</comment>
<evidence type="ECO:0000313" key="5">
    <source>
        <dbReference type="EMBL" id="OZJ06699.1"/>
    </source>
</evidence>
<organism evidence="5 6">
    <name type="scientific">Bifiguratus adelaidae</name>
    <dbReference type="NCBI Taxonomy" id="1938954"/>
    <lineage>
        <taxon>Eukaryota</taxon>
        <taxon>Fungi</taxon>
        <taxon>Fungi incertae sedis</taxon>
        <taxon>Mucoromycota</taxon>
        <taxon>Mucoromycotina</taxon>
        <taxon>Endogonomycetes</taxon>
        <taxon>Endogonales</taxon>
        <taxon>Endogonales incertae sedis</taxon>
        <taxon>Bifiguratus</taxon>
    </lineage>
</organism>
<dbReference type="SUPFAM" id="SSF50129">
    <property type="entry name" value="GroES-like"/>
    <property type="match status" value="1"/>
</dbReference>
<dbReference type="GO" id="GO:0016491">
    <property type="term" value="F:oxidoreductase activity"/>
    <property type="evidence" value="ECO:0007669"/>
    <property type="project" value="UniProtKB-KW"/>
</dbReference>
<evidence type="ECO:0000256" key="1">
    <source>
        <dbReference type="ARBA" id="ARBA00022723"/>
    </source>
</evidence>